<feature type="transmembrane region" description="Helical" evidence="1">
    <location>
        <begin position="23"/>
        <end position="44"/>
    </location>
</feature>
<dbReference type="Proteomes" id="UP001161916">
    <property type="component" value="Unassembled WGS sequence"/>
</dbReference>
<comment type="caution">
    <text evidence="2">The sequence shown here is derived from an EMBL/GenBank/DDBJ whole genome shotgun (WGS) entry which is preliminary data.</text>
</comment>
<evidence type="ECO:0000313" key="3">
    <source>
        <dbReference type="Proteomes" id="UP001161916"/>
    </source>
</evidence>
<evidence type="ECO:0000256" key="1">
    <source>
        <dbReference type="SAM" id="Phobius"/>
    </source>
</evidence>
<dbReference type="RefSeq" id="WP_195552594.1">
    <property type="nucleotide sequence ID" value="NZ_CP026729.1"/>
</dbReference>
<accession>A0AA43P8J9</accession>
<dbReference type="EMBL" id="JAOPMH010000007">
    <property type="protein sequence ID" value="MDH7890370.1"/>
    <property type="molecule type" value="Genomic_DNA"/>
</dbReference>
<keyword evidence="1" id="KW-0472">Membrane</keyword>
<sequence>MEGTTMLEAFNELMADPASRAELVGGVVEALIFVIPAGAYILSLRIRSLLRRLRYGTDRPRVIVGHATNF</sequence>
<gene>
    <name evidence="2" type="ORF">OB951_07175</name>
</gene>
<keyword evidence="1" id="KW-0812">Transmembrane</keyword>
<reference evidence="2" key="2">
    <citation type="journal article" date="2023" name="Gut Microbes">
        <title>Characterization of Bifidobacterium kashiwanohense that utilizes both milk- and plant-derived oligosaccharides.</title>
        <authorList>
            <person name="Orihara K."/>
            <person name="Yahagi K."/>
            <person name="Saito Y."/>
            <person name="Watanabe Y."/>
            <person name="Sasai T."/>
            <person name="Hara T."/>
            <person name="Tsukuda N."/>
            <person name="Oki K."/>
            <person name="Fujimoto J."/>
            <person name="Matsuki T."/>
        </authorList>
    </citation>
    <scope>NUCLEOTIDE SEQUENCE</scope>
    <source>
        <strain evidence="2">YIT 13062</strain>
    </source>
</reference>
<proteinExistence type="predicted"/>
<dbReference type="AlphaFoldDB" id="A0AA43P8J9"/>
<organism evidence="2 3">
    <name type="scientific">Bifidobacterium catenulatum subsp. kashiwanohense</name>
    <dbReference type="NCBI Taxonomy" id="630129"/>
    <lineage>
        <taxon>Bacteria</taxon>
        <taxon>Bacillati</taxon>
        <taxon>Actinomycetota</taxon>
        <taxon>Actinomycetes</taxon>
        <taxon>Bifidobacteriales</taxon>
        <taxon>Bifidobacteriaceae</taxon>
        <taxon>Bifidobacterium</taxon>
    </lineage>
</organism>
<reference evidence="2" key="1">
    <citation type="submission" date="2022-09" db="EMBL/GenBank/DDBJ databases">
        <authorList>
            <person name="Orihara K."/>
        </authorList>
    </citation>
    <scope>NUCLEOTIDE SEQUENCE</scope>
    <source>
        <strain evidence="2">YIT 13062</strain>
    </source>
</reference>
<protein>
    <submittedName>
        <fullName evidence="2">Uncharacterized protein</fullName>
    </submittedName>
</protein>
<name>A0AA43P8J9_9BIFI</name>
<evidence type="ECO:0000313" key="2">
    <source>
        <dbReference type="EMBL" id="MDH7890370.1"/>
    </source>
</evidence>
<keyword evidence="1" id="KW-1133">Transmembrane helix</keyword>